<evidence type="ECO:0000256" key="6">
    <source>
        <dbReference type="ARBA" id="ARBA00023136"/>
    </source>
</evidence>
<dbReference type="SMART" id="SM00563">
    <property type="entry name" value="PlsC"/>
    <property type="match status" value="1"/>
</dbReference>
<evidence type="ECO:0000256" key="2">
    <source>
        <dbReference type="ARBA" id="ARBA00022679"/>
    </source>
</evidence>
<evidence type="ECO:0000313" key="10">
    <source>
        <dbReference type="EMBL" id="GIT96058.1"/>
    </source>
</evidence>
<comment type="caution">
    <text evidence="10">The sequence shown here is derived from an EMBL/GenBank/DDBJ whole genome shotgun (WGS) entry which is preliminary data.</text>
</comment>
<sequence>MTWNDAPPPDPATLGLRDWLRVVRRGGPVVTLVFGGLAILLAVRLLERPLHGQQRPWTPHITQFVCRNALRLMGIRRLQRGTPTEGAAAVVANHASWLDIFALNAAKRVYFVSKSEVASWPGIGWLARATGTVFIRRDRREAREHAQVIEDRLRLGHKLLFFPEGTSTDGLRVLRFKTTLFAAFYTPGVPDDLRVQPVTLAYHAPDGGPATFYGWWGDQSAGEHMLRMLAAPRHGRIDVIYHAPLLVSDYANRKDLALAAEGAVRQGLQGSGVKMVDQA</sequence>
<proteinExistence type="predicted"/>
<dbReference type="CDD" id="cd07989">
    <property type="entry name" value="LPLAT_AGPAT-like"/>
    <property type="match status" value="1"/>
</dbReference>
<evidence type="ECO:0000313" key="11">
    <source>
        <dbReference type="Proteomes" id="UP000786693"/>
    </source>
</evidence>
<dbReference type="EMBL" id="BPFH01000005">
    <property type="protein sequence ID" value="GIT96058.1"/>
    <property type="molecule type" value="Genomic_DNA"/>
</dbReference>
<evidence type="ECO:0000259" key="9">
    <source>
        <dbReference type="SMART" id="SM00563"/>
    </source>
</evidence>
<evidence type="ECO:0000256" key="8">
    <source>
        <dbReference type="SAM" id="Phobius"/>
    </source>
</evidence>
<comment type="subcellular location">
    <subcellularLocation>
        <location evidence="1">Membrane</location>
    </subcellularLocation>
</comment>
<dbReference type="RefSeq" id="WP_220749568.1">
    <property type="nucleotide sequence ID" value="NZ_BPFH01000005.1"/>
</dbReference>
<evidence type="ECO:0000256" key="4">
    <source>
        <dbReference type="ARBA" id="ARBA00022989"/>
    </source>
</evidence>
<feature type="transmembrane region" description="Helical" evidence="8">
    <location>
        <begin position="26"/>
        <end position="46"/>
    </location>
</feature>
<protein>
    <submittedName>
        <fullName evidence="10">1-acyl-sn-glycerol-3-phosphate acyltransferase</fullName>
    </submittedName>
</protein>
<organism evidence="10 11">
    <name type="scientific">Jannaschia pagri</name>
    <dbReference type="NCBI Taxonomy" id="2829797"/>
    <lineage>
        <taxon>Bacteria</taxon>
        <taxon>Pseudomonadati</taxon>
        <taxon>Pseudomonadota</taxon>
        <taxon>Alphaproteobacteria</taxon>
        <taxon>Rhodobacterales</taxon>
        <taxon>Roseobacteraceae</taxon>
        <taxon>Jannaschia</taxon>
    </lineage>
</organism>
<dbReference type="Proteomes" id="UP000786693">
    <property type="component" value="Unassembled WGS sequence"/>
</dbReference>
<reference evidence="10 11" key="1">
    <citation type="submission" date="2021-05" db="EMBL/GenBank/DDBJ databases">
        <title>Bacteria Genome sequencing.</title>
        <authorList>
            <person name="Takabe Y."/>
            <person name="Nakajima Y."/>
            <person name="Suzuki S."/>
            <person name="Shiozaki T."/>
        </authorList>
    </citation>
    <scope>NUCLEOTIDE SEQUENCE [LARGE SCALE GENOMIC DNA]</scope>
    <source>
        <strain evidence="10 11">AI_62</strain>
    </source>
</reference>
<feature type="domain" description="Phospholipid/glycerol acyltransferase" evidence="9">
    <location>
        <begin position="88"/>
        <end position="203"/>
    </location>
</feature>
<keyword evidence="4 8" id="KW-1133">Transmembrane helix</keyword>
<accession>A0ABQ4NNR9</accession>
<keyword evidence="3 8" id="KW-0812">Transmembrane</keyword>
<evidence type="ECO:0000256" key="5">
    <source>
        <dbReference type="ARBA" id="ARBA00023098"/>
    </source>
</evidence>
<dbReference type="PANTHER" id="PTHR23063:SF52">
    <property type="entry name" value="LYSOPHOSPHATIDYLCHOLINE ACYLTRANSFERASE"/>
    <property type="match status" value="1"/>
</dbReference>
<evidence type="ECO:0000256" key="3">
    <source>
        <dbReference type="ARBA" id="ARBA00022692"/>
    </source>
</evidence>
<evidence type="ECO:0000256" key="1">
    <source>
        <dbReference type="ARBA" id="ARBA00004370"/>
    </source>
</evidence>
<keyword evidence="5" id="KW-0443">Lipid metabolism</keyword>
<keyword evidence="7 10" id="KW-0012">Acyltransferase</keyword>
<evidence type="ECO:0000256" key="7">
    <source>
        <dbReference type="ARBA" id="ARBA00023315"/>
    </source>
</evidence>
<keyword evidence="6 8" id="KW-0472">Membrane</keyword>
<name>A0ABQ4NNR9_9RHOB</name>
<dbReference type="Pfam" id="PF01553">
    <property type="entry name" value="Acyltransferase"/>
    <property type="match status" value="1"/>
</dbReference>
<dbReference type="PANTHER" id="PTHR23063">
    <property type="entry name" value="PHOSPHOLIPID ACYLTRANSFERASE"/>
    <property type="match status" value="1"/>
</dbReference>
<dbReference type="InterPro" id="IPR002123">
    <property type="entry name" value="Plipid/glycerol_acylTrfase"/>
</dbReference>
<gene>
    <name evidence="10" type="ORF">JANAI62_26810</name>
</gene>
<dbReference type="SUPFAM" id="SSF69593">
    <property type="entry name" value="Glycerol-3-phosphate (1)-acyltransferase"/>
    <property type="match status" value="1"/>
</dbReference>
<dbReference type="GO" id="GO:0016746">
    <property type="term" value="F:acyltransferase activity"/>
    <property type="evidence" value="ECO:0007669"/>
    <property type="project" value="UniProtKB-KW"/>
</dbReference>
<keyword evidence="2" id="KW-0808">Transferase</keyword>
<keyword evidence="11" id="KW-1185">Reference proteome</keyword>